<accession>A0AAV2H533</accession>
<keyword evidence="5" id="KW-0489">Methyltransferase</keyword>
<dbReference type="GO" id="GO:0018064">
    <property type="term" value="F:protein-L-histidine N-tele-methyltransferase activity"/>
    <property type="evidence" value="ECO:0007669"/>
    <property type="project" value="UniProtKB-EC"/>
</dbReference>
<evidence type="ECO:0000313" key="10">
    <source>
        <dbReference type="EMBL" id="CAL1528796.1"/>
    </source>
</evidence>
<dbReference type="GO" id="GO:0005634">
    <property type="term" value="C:nucleus"/>
    <property type="evidence" value="ECO:0007669"/>
    <property type="project" value="UniProtKB-SubCell"/>
</dbReference>
<evidence type="ECO:0000313" key="11">
    <source>
        <dbReference type="Proteomes" id="UP001497497"/>
    </source>
</evidence>
<dbReference type="GO" id="GO:0005737">
    <property type="term" value="C:cytoplasm"/>
    <property type="evidence" value="ECO:0007669"/>
    <property type="project" value="UniProtKB-SubCell"/>
</dbReference>
<evidence type="ECO:0000256" key="3">
    <source>
        <dbReference type="ARBA" id="ARBA00012533"/>
    </source>
</evidence>
<dbReference type="AlphaFoldDB" id="A0AAV2H533"/>
<gene>
    <name evidence="10" type="ORF">GSLYS_00002966001</name>
</gene>
<dbReference type="Gene3D" id="3.40.50.150">
    <property type="entry name" value="Vaccinia Virus protein VP39"/>
    <property type="match status" value="1"/>
</dbReference>
<keyword evidence="7" id="KW-0949">S-adenosyl-L-methionine</keyword>
<keyword evidence="6" id="KW-0808">Transferase</keyword>
<dbReference type="EC" id="2.1.1.85" evidence="3"/>
<dbReference type="EMBL" id="CAXITT010000038">
    <property type="protein sequence ID" value="CAL1528796.1"/>
    <property type="molecule type" value="Genomic_DNA"/>
</dbReference>
<dbReference type="SUPFAM" id="SSF53335">
    <property type="entry name" value="S-adenosyl-L-methionine-dependent methyltransferases"/>
    <property type="match status" value="1"/>
</dbReference>
<dbReference type="PANTHER" id="PTHR14614:SF39">
    <property type="entry name" value="HISTIDINE PROTEIN METHYLTRANSFERASE 1 HOMOLOG"/>
    <property type="match status" value="1"/>
</dbReference>
<organism evidence="10 11">
    <name type="scientific">Lymnaea stagnalis</name>
    <name type="common">Great pond snail</name>
    <name type="synonym">Helix stagnalis</name>
    <dbReference type="NCBI Taxonomy" id="6523"/>
    <lineage>
        <taxon>Eukaryota</taxon>
        <taxon>Metazoa</taxon>
        <taxon>Spiralia</taxon>
        <taxon>Lophotrochozoa</taxon>
        <taxon>Mollusca</taxon>
        <taxon>Gastropoda</taxon>
        <taxon>Heterobranchia</taxon>
        <taxon>Euthyneura</taxon>
        <taxon>Panpulmonata</taxon>
        <taxon>Hygrophila</taxon>
        <taxon>Lymnaeoidea</taxon>
        <taxon>Lymnaeidae</taxon>
        <taxon>Lymnaea</taxon>
    </lineage>
</organism>
<protein>
    <recommendedName>
        <fullName evidence="3">protein-histidine N-methyltransferase</fullName>
        <ecNumber evidence="3">2.1.1.85</ecNumber>
    </recommendedName>
</protein>
<comment type="similarity">
    <text evidence="9">Belongs to the methyltransferase superfamily. METTL18 family.</text>
</comment>
<dbReference type="CDD" id="cd02440">
    <property type="entry name" value="AdoMet_MTases"/>
    <property type="match status" value="1"/>
</dbReference>
<dbReference type="Proteomes" id="UP001497497">
    <property type="component" value="Unassembled WGS sequence"/>
</dbReference>
<keyword evidence="4" id="KW-0963">Cytoplasm</keyword>
<dbReference type="PANTHER" id="PTHR14614">
    <property type="entry name" value="HEPATOCELLULAR CARCINOMA-ASSOCIATED ANTIGEN"/>
    <property type="match status" value="1"/>
</dbReference>
<evidence type="ECO:0000256" key="5">
    <source>
        <dbReference type="ARBA" id="ARBA00022603"/>
    </source>
</evidence>
<evidence type="ECO:0000256" key="1">
    <source>
        <dbReference type="ARBA" id="ARBA00004123"/>
    </source>
</evidence>
<dbReference type="InterPro" id="IPR029063">
    <property type="entry name" value="SAM-dependent_MTases_sf"/>
</dbReference>
<evidence type="ECO:0000256" key="2">
    <source>
        <dbReference type="ARBA" id="ARBA00004496"/>
    </source>
</evidence>
<sequence>MSFLFNFEAPHSEEQDGKSAGCNGSGSNSAVNLETCPKISAQPAFEVTEFLNDDITCNVNFEMKSMNFGEHILTVVDTKSVEKKLFEQRDVFLTSNNLIEAIVSHSDLITGAYEGGLKVWECGIDLVKFLSSHPHGTSLEIKGKSILELGCGAGLPGLYCCKACAQRVDFQDYNEEVLKLLTYTNVKNNIPEAEENKLENHFYAGDWASFSELAVKENLRYDVILTAETIYNPGNYAKLHDVFKTTLKENGIILLAAKVYYFGVGGSVDSFLEYVSSLNCFSTDVVHSIAEGVPRKIIMLRRLPK</sequence>
<keyword evidence="8" id="KW-0539">Nucleus</keyword>
<evidence type="ECO:0000256" key="9">
    <source>
        <dbReference type="ARBA" id="ARBA00038126"/>
    </source>
</evidence>
<evidence type="ECO:0000256" key="4">
    <source>
        <dbReference type="ARBA" id="ARBA00022490"/>
    </source>
</evidence>
<dbReference type="GO" id="GO:0032259">
    <property type="term" value="P:methylation"/>
    <property type="evidence" value="ECO:0007669"/>
    <property type="project" value="UniProtKB-KW"/>
</dbReference>
<dbReference type="Pfam" id="PF10294">
    <property type="entry name" value="Methyltransf_16"/>
    <property type="match status" value="1"/>
</dbReference>
<evidence type="ECO:0000256" key="7">
    <source>
        <dbReference type="ARBA" id="ARBA00022691"/>
    </source>
</evidence>
<evidence type="ECO:0000256" key="8">
    <source>
        <dbReference type="ARBA" id="ARBA00023242"/>
    </source>
</evidence>
<reference evidence="10 11" key="1">
    <citation type="submission" date="2024-04" db="EMBL/GenBank/DDBJ databases">
        <authorList>
            <consortium name="Genoscope - CEA"/>
            <person name="William W."/>
        </authorList>
    </citation>
    <scope>NUCLEOTIDE SEQUENCE [LARGE SCALE GENOMIC DNA]</scope>
</reference>
<dbReference type="InterPro" id="IPR019410">
    <property type="entry name" value="Methyltransf_16"/>
</dbReference>
<comment type="subcellular location">
    <subcellularLocation>
        <location evidence="2">Cytoplasm</location>
    </subcellularLocation>
    <subcellularLocation>
        <location evidence="1">Nucleus</location>
    </subcellularLocation>
</comment>
<name>A0AAV2H533_LYMST</name>
<proteinExistence type="inferred from homology"/>
<keyword evidence="11" id="KW-1185">Reference proteome</keyword>
<evidence type="ECO:0000256" key="6">
    <source>
        <dbReference type="ARBA" id="ARBA00022679"/>
    </source>
</evidence>
<comment type="caution">
    <text evidence="10">The sequence shown here is derived from an EMBL/GenBank/DDBJ whole genome shotgun (WGS) entry which is preliminary data.</text>
</comment>